<evidence type="ECO:0000256" key="2">
    <source>
        <dbReference type="ARBA" id="ARBA00022475"/>
    </source>
</evidence>
<evidence type="ECO:0000256" key="1">
    <source>
        <dbReference type="ARBA" id="ARBA00004651"/>
    </source>
</evidence>
<feature type="transmembrane region" description="Helical" evidence="6">
    <location>
        <begin position="149"/>
        <end position="171"/>
    </location>
</feature>
<sequence length="394" mass="42266">MQNKTIPDTRWMGLPHLAVGLIVIAAIALFGWQFLLADSEIAVLGMVALAAMAAFGVGKTGLNKSMSAAMRNHGRSMNIAILLALVCVIFLLGGEHFPLLMLTTTLLYMTVAFGLNAQFGLTGMVNFAGASFFGVGAYTAAVLTNHSALPPILILVAGGVFSALIGCLLIVPVVRTAGHYSAVVTIAFSVMFKTFLEVNDVLGGPQGLMVGPMKTFGWDFNSSPLLMGMELSFYVNYALLGAGLAALAFMFVQRLERSWIGLTLDSVRLDETASACFGLNVVRAKVLAFTFGNILIGIAGALYGMMISFIAPNSFSFSDSLLMVAIVLLGGLGSLWGTALAAVIVVLLPEKLQILQEYRFLLFSVVVILMLLFRPEGLMPRKVRSYFPNWRPEQ</sequence>
<dbReference type="EMBL" id="FORY01000002">
    <property type="protein sequence ID" value="SFJ11121.1"/>
    <property type="molecule type" value="Genomic_DNA"/>
</dbReference>
<dbReference type="InterPro" id="IPR001851">
    <property type="entry name" value="ABC_transp_permease"/>
</dbReference>
<feature type="transmembrane region" description="Helical" evidence="6">
    <location>
        <begin position="360"/>
        <end position="378"/>
    </location>
</feature>
<name>A0A1I3NPB5_9RHOB</name>
<comment type="subcellular location">
    <subcellularLocation>
        <location evidence="1">Cell membrane</location>
        <topology evidence="1">Multi-pass membrane protein</topology>
    </subcellularLocation>
</comment>
<evidence type="ECO:0000313" key="8">
    <source>
        <dbReference type="Proteomes" id="UP000183299"/>
    </source>
</evidence>
<dbReference type="InterPro" id="IPR043428">
    <property type="entry name" value="LivM-like"/>
</dbReference>
<gene>
    <name evidence="7" type="ORF">SAMN04488138_10227</name>
</gene>
<organism evidence="7 8">
    <name type="scientific">Celeribacter halophilus</name>
    <dbReference type="NCBI Taxonomy" id="576117"/>
    <lineage>
        <taxon>Bacteria</taxon>
        <taxon>Pseudomonadati</taxon>
        <taxon>Pseudomonadota</taxon>
        <taxon>Alphaproteobacteria</taxon>
        <taxon>Rhodobacterales</taxon>
        <taxon>Roseobacteraceae</taxon>
        <taxon>Celeribacter</taxon>
    </lineage>
</organism>
<dbReference type="GO" id="GO:0005886">
    <property type="term" value="C:plasma membrane"/>
    <property type="evidence" value="ECO:0007669"/>
    <property type="project" value="UniProtKB-SubCell"/>
</dbReference>
<reference evidence="7 8" key="1">
    <citation type="submission" date="2016-10" db="EMBL/GenBank/DDBJ databases">
        <authorList>
            <person name="de Groot N.N."/>
        </authorList>
    </citation>
    <scope>NUCLEOTIDE SEQUENCE [LARGE SCALE GENOMIC DNA]</scope>
    <source>
        <strain evidence="7 8">CGMCC 1.8891</strain>
    </source>
</reference>
<keyword evidence="2" id="KW-1003">Cell membrane</keyword>
<dbReference type="STRING" id="576117.SAMN04488138_10227"/>
<proteinExistence type="predicted"/>
<evidence type="ECO:0000256" key="5">
    <source>
        <dbReference type="ARBA" id="ARBA00023136"/>
    </source>
</evidence>
<feature type="transmembrane region" description="Helical" evidence="6">
    <location>
        <begin position="41"/>
        <end position="62"/>
    </location>
</feature>
<dbReference type="GeneID" id="98663840"/>
<dbReference type="CDD" id="cd06581">
    <property type="entry name" value="TM_PBP1_LivM_like"/>
    <property type="match status" value="1"/>
</dbReference>
<feature type="transmembrane region" description="Helical" evidence="6">
    <location>
        <begin position="124"/>
        <end position="143"/>
    </location>
</feature>
<feature type="transmembrane region" description="Helical" evidence="6">
    <location>
        <begin position="12"/>
        <end position="35"/>
    </location>
</feature>
<dbReference type="GO" id="GO:0015658">
    <property type="term" value="F:branched-chain amino acid transmembrane transporter activity"/>
    <property type="evidence" value="ECO:0007669"/>
    <property type="project" value="InterPro"/>
</dbReference>
<feature type="transmembrane region" description="Helical" evidence="6">
    <location>
        <begin position="286"/>
        <end position="310"/>
    </location>
</feature>
<dbReference type="RefSeq" id="WP_082715414.1">
    <property type="nucleotide sequence ID" value="NZ_FORY01000002.1"/>
</dbReference>
<dbReference type="Proteomes" id="UP000183299">
    <property type="component" value="Unassembled WGS sequence"/>
</dbReference>
<accession>A0A1I3NPB5</accession>
<keyword evidence="4 6" id="KW-1133">Transmembrane helix</keyword>
<evidence type="ECO:0000256" key="4">
    <source>
        <dbReference type="ARBA" id="ARBA00022989"/>
    </source>
</evidence>
<dbReference type="PANTHER" id="PTHR30482:SF10">
    <property type="entry name" value="HIGH-AFFINITY BRANCHED-CHAIN AMINO ACID TRANSPORT PROTEIN BRAE"/>
    <property type="match status" value="1"/>
</dbReference>
<dbReference type="AlphaFoldDB" id="A0A1I3NPB5"/>
<feature type="transmembrane region" description="Helical" evidence="6">
    <location>
        <begin position="231"/>
        <end position="252"/>
    </location>
</feature>
<dbReference type="PANTHER" id="PTHR30482">
    <property type="entry name" value="HIGH-AFFINITY BRANCHED-CHAIN AMINO ACID TRANSPORT SYSTEM PERMEASE"/>
    <property type="match status" value="1"/>
</dbReference>
<keyword evidence="3 6" id="KW-0812">Transmembrane</keyword>
<evidence type="ECO:0000256" key="3">
    <source>
        <dbReference type="ARBA" id="ARBA00022692"/>
    </source>
</evidence>
<feature type="transmembrane region" description="Helical" evidence="6">
    <location>
        <begin position="74"/>
        <end position="93"/>
    </location>
</feature>
<dbReference type="Pfam" id="PF02653">
    <property type="entry name" value="BPD_transp_2"/>
    <property type="match status" value="1"/>
</dbReference>
<evidence type="ECO:0000256" key="6">
    <source>
        <dbReference type="SAM" id="Phobius"/>
    </source>
</evidence>
<keyword evidence="5 6" id="KW-0472">Membrane</keyword>
<keyword evidence="8" id="KW-1185">Reference proteome</keyword>
<feature type="transmembrane region" description="Helical" evidence="6">
    <location>
        <begin position="322"/>
        <end position="348"/>
    </location>
</feature>
<evidence type="ECO:0000313" key="7">
    <source>
        <dbReference type="EMBL" id="SFJ11121.1"/>
    </source>
</evidence>
<protein>
    <submittedName>
        <fullName evidence="7">Amino acid/amide ABC transporter membrane protein 2, HAAT family (TC 3.A.1.4.-)</fullName>
    </submittedName>
</protein>